<feature type="non-terminal residue" evidence="2">
    <location>
        <position position="76"/>
    </location>
</feature>
<dbReference type="InterPro" id="IPR004014">
    <property type="entry name" value="ATPase_P-typ_cation-transptr_N"/>
</dbReference>
<proteinExistence type="predicted"/>
<gene>
    <name evidence="2" type="ORF">DLM65_11885</name>
</gene>
<organism evidence="2 3">
    <name type="scientific">Candidatus Aeolococcus gillhamiae</name>
    <dbReference type="NCBI Taxonomy" id="3127015"/>
    <lineage>
        <taxon>Bacteria</taxon>
        <taxon>Bacillati</taxon>
        <taxon>Candidatus Dormiibacterota</taxon>
        <taxon>Candidatus Dormibacteria</taxon>
        <taxon>Candidatus Aeolococcales</taxon>
        <taxon>Candidatus Aeolococcaceae</taxon>
        <taxon>Candidatus Aeolococcus</taxon>
    </lineage>
</organism>
<evidence type="ECO:0000259" key="1">
    <source>
        <dbReference type="SMART" id="SM00831"/>
    </source>
</evidence>
<dbReference type="InterPro" id="IPR023298">
    <property type="entry name" value="ATPase_P-typ_TM_dom_sf"/>
</dbReference>
<evidence type="ECO:0000313" key="2">
    <source>
        <dbReference type="EMBL" id="PZR78882.1"/>
    </source>
</evidence>
<comment type="caution">
    <text evidence="2">The sequence shown here is derived from an EMBL/GenBank/DDBJ whole genome shotgun (WGS) entry which is preliminary data.</text>
</comment>
<dbReference type="SUPFAM" id="SSF81665">
    <property type="entry name" value="Calcium ATPase, transmembrane domain M"/>
    <property type="match status" value="1"/>
</dbReference>
<dbReference type="Pfam" id="PF00690">
    <property type="entry name" value="Cation_ATPase_N"/>
    <property type="match status" value="1"/>
</dbReference>
<evidence type="ECO:0000313" key="3">
    <source>
        <dbReference type="Proteomes" id="UP000248724"/>
    </source>
</evidence>
<dbReference type="SMART" id="SM00831">
    <property type="entry name" value="Cation_ATPase_N"/>
    <property type="match status" value="1"/>
</dbReference>
<sequence>MTTATVPAPPSGPPAGIASAATMTVSDALRELGSSAHEGLPVDEVARRQARWGPNAVASHKARLLPVLWHQLRSPL</sequence>
<name>A0A2W5Z108_9BACT</name>
<dbReference type="Proteomes" id="UP000248724">
    <property type="component" value="Unassembled WGS sequence"/>
</dbReference>
<accession>A0A2W5Z108</accession>
<dbReference type="AlphaFoldDB" id="A0A2W5Z108"/>
<protein>
    <recommendedName>
        <fullName evidence="1">Cation-transporting P-type ATPase N-terminal domain-containing protein</fullName>
    </recommendedName>
</protein>
<reference evidence="2 3" key="1">
    <citation type="journal article" date="2017" name="Nature">
        <title>Atmospheric trace gases support primary production in Antarctic desert surface soil.</title>
        <authorList>
            <person name="Ji M."/>
            <person name="Greening C."/>
            <person name="Vanwonterghem I."/>
            <person name="Carere C.R."/>
            <person name="Bay S.K."/>
            <person name="Steen J.A."/>
            <person name="Montgomery K."/>
            <person name="Lines T."/>
            <person name="Beardall J."/>
            <person name="van Dorst J."/>
            <person name="Snape I."/>
            <person name="Stott M.B."/>
            <person name="Hugenholtz P."/>
            <person name="Ferrari B.C."/>
        </authorList>
    </citation>
    <scope>NUCLEOTIDE SEQUENCE [LARGE SCALE GENOMIC DNA]</scope>
    <source>
        <strain evidence="2">RRmetagenome_bin12</strain>
    </source>
</reference>
<dbReference type="EMBL" id="QHBU01000236">
    <property type="protein sequence ID" value="PZR78882.1"/>
    <property type="molecule type" value="Genomic_DNA"/>
</dbReference>
<feature type="domain" description="Cation-transporting P-type ATPase N-terminal" evidence="1">
    <location>
        <begin position="19"/>
        <end position="76"/>
    </location>
</feature>